<protein>
    <submittedName>
        <fullName evidence="1">Uncharacterized protein</fullName>
    </submittedName>
</protein>
<organism evidence="1 2">
    <name type="scientific">Candidatus Woesebacteria bacterium GW2011_GWB1_33_22</name>
    <dbReference type="NCBI Taxonomy" id="1618566"/>
    <lineage>
        <taxon>Bacteria</taxon>
        <taxon>Candidatus Woeseibacteriota</taxon>
    </lineage>
</organism>
<sequence length="90" mass="10305">MQTLILPGYSAKNKVWVDETAKNLKFDGIIRPFYWAHWTDDTKKFDANEKANLIIKHLHGEKADIIAKDEGLEIANIIKSEIPDQIISIN</sequence>
<dbReference type="Proteomes" id="UP000034778">
    <property type="component" value="Unassembled WGS sequence"/>
</dbReference>
<comment type="caution">
    <text evidence="1">The sequence shown here is derived from an EMBL/GenBank/DDBJ whole genome shotgun (WGS) entry which is preliminary data.</text>
</comment>
<gene>
    <name evidence="1" type="ORF">UR35_C0002G0022</name>
</gene>
<evidence type="ECO:0000313" key="2">
    <source>
        <dbReference type="Proteomes" id="UP000034778"/>
    </source>
</evidence>
<dbReference type="STRING" id="1618566.UR35_C0002G0022"/>
<dbReference type="AlphaFoldDB" id="A0A0F9ZM24"/>
<evidence type="ECO:0000313" key="1">
    <source>
        <dbReference type="EMBL" id="KKP45189.1"/>
    </source>
</evidence>
<proteinExistence type="predicted"/>
<dbReference type="EMBL" id="LBOW01000002">
    <property type="protein sequence ID" value="KKP45189.1"/>
    <property type="molecule type" value="Genomic_DNA"/>
</dbReference>
<name>A0A0F9ZM24_9BACT</name>
<reference evidence="1 2" key="1">
    <citation type="journal article" date="2015" name="Nature">
        <title>rRNA introns, odd ribosomes, and small enigmatic genomes across a large radiation of phyla.</title>
        <authorList>
            <person name="Brown C.T."/>
            <person name="Hug L.A."/>
            <person name="Thomas B.C."/>
            <person name="Sharon I."/>
            <person name="Castelle C.J."/>
            <person name="Singh A."/>
            <person name="Wilkins M.J."/>
            <person name="Williams K.H."/>
            <person name="Banfield J.F."/>
        </authorList>
    </citation>
    <scope>NUCLEOTIDE SEQUENCE [LARGE SCALE GENOMIC DNA]</scope>
</reference>
<accession>A0A0F9ZM24</accession>